<keyword evidence="2" id="KW-1185">Reference proteome</keyword>
<protein>
    <submittedName>
        <fullName evidence="1">Uncharacterized protein</fullName>
    </submittedName>
</protein>
<comment type="caution">
    <text evidence="1">The sequence shown here is derived from an EMBL/GenBank/DDBJ whole genome shotgun (WGS) entry which is preliminary data.</text>
</comment>
<accession>A0ACC0A1A4</accession>
<dbReference type="EMBL" id="CM044707">
    <property type="protein sequence ID" value="KAI5654315.1"/>
    <property type="molecule type" value="Genomic_DNA"/>
</dbReference>
<evidence type="ECO:0000313" key="1">
    <source>
        <dbReference type="EMBL" id="KAI5654315.1"/>
    </source>
</evidence>
<proteinExistence type="predicted"/>
<organism evidence="1 2">
    <name type="scientific">Catharanthus roseus</name>
    <name type="common">Madagascar periwinkle</name>
    <name type="synonym">Vinca rosea</name>
    <dbReference type="NCBI Taxonomy" id="4058"/>
    <lineage>
        <taxon>Eukaryota</taxon>
        <taxon>Viridiplantae</taxon>
        <taxon>Streptophyta</taxon>
        <taxon>Embryophyta</taxon>
        <taxon>Tracheophyta</taxon>
        <taxon>Spermatophyta</taxon>
        <taxon>Magnoliopsida</taxon>
        <taxon>eudicotyledons</taxon>
        <taxon>Gunneridae</taxon>
        <taxon>Pentapetalae</taxon>
        <taxon>asterids</taxon>
        <taxon>lamiids</taxon>
        <taxon>Gentianales</taxon>
        <taxon>Apocynaceae</taxon>
        <taxon>Rauvolfioideae</taxon>
        <taxon>Vinceae</taxon>
        <taxon>Catharanthinae</taxon>
        <taxon>Catharanthus</taxon>
    </lineage>
</organism>
<gene>
    <name evidence="1" type="ORF">M9H77_31502</name>
</gene>
<sequence>MPGWLGLATRAVRWRPARDRGSRLPVISSRLRPVSEGYNLDHHFSSLSTPRHDSAAARRPVLELFSPTSGIRALVPALWLRRLRATFESEKFLRIRPFIWLATEFLFTVYRFAASFIWFMCFGL</sequence>
<dbReference type="Proteomes" id="UP001060085">
    <property type="component" value="Linkage Group LG07"/>
</dbReference>
<evidence type="ECO:0000313" key="2">
    <source>
        <dbReference type="Proteomes" id="UP001060085"/>
    </source>
</evidence>
<reference evidence="2" key="1">
    <citation type="journal article" date="2023" name="Nat. Plants">
        <title>Single-cell RNA sequencing provides a high-resolution roadmap for understanding the multicellular compartmentation of specialized metabolism.</title>
        <authorList>
            <person name="Sun S."/>
            <person name="Shen X."/>
            <person name="Li Y."/>
            <person name="Li Y."/>
            <person name="Wang S."/>
            <person name="Li R."/>
            <person name="Zhang H."/>
            <person name="Shen G."/>
            <person name="Guo B."/>
            <person name="Wei J."/>
            <person name="Xu J."/>
            <person name="St-Pierre B."/>
            <person name="Chen S."/>
            <person name="Sun C."/>
        </authorList>
    </citation>
    <scope>NUCLEOTIDE SEQUENCE [LARGE SCALE GENOMIC DNA]</scope>
</reference>
<name>A0ACC0A1A4_CATRO</name>